<dbReference type="EMBL" id="FQYI01000006">
    <property type="protein sequence ID" value="SHI89773.1"/>
    <property type="molecule type" value="Genomic_DNA"/>
</dbReference>
<organism evidence="1 2">
    <name type="scientific">Cruoricaptor ignavus</name>
    <dbReference type="NCBI Taxonomy" id="1118202"/>
    <lineage>
        <taxon>Bacteria</taxon>
        <taxon>Pseudomonadati</taxon>
        <taxon>Bacteroidota</taxon>
        <taxon>Flavobacteriia</taxon>
        <taxon>Flavobacteriales</taxon>
        <taxon>Weeksellaceae</taxon>
        <taxon>Cruoricaptor</taxon>
    </lineage>
</organism>
<evidence type="ECO:0000313" key="1">
    <source>
        <dbReference type="EMBL" id="SHI89773.1"/>
    </source>
</evidence>
<protein>
    <submittedName>
        <fullName evidence="1">RloB-like protein</fullName>
    </submittedName>
</protein>
<name>A0A1M6EWI3_9FLAO</name>
<proteinExistence type="predicted"/>
<dbReference type="InterPro" id="IPR025591">
    <property type="entry name" value="RloB"/>
</dbReference>
<reference evidence="1 2" key="1">
    <citation type="submission" date="2016-11" db="EMBL/GenBank/DDBJ databases">
        <authorList>
            <person name="Jaros S."/>
            <person name="Januszkiewicz K."/>
            <person name="Wedrychowicz H."/>
        </authorList>
    </citation>
    <scope>NUCLEOTIDE SEQUENCE [LARGE SCALE GENOMIC DNA]</scope>
    <source>
        <strain evidence="1 2">DSM 25479</strain>
    </source>
</reference>
<dbReference type="STRING" id="1118202.SAMN05443429_10614"/>
<accession>A0A1M6EWI3</accession>
<keyword evidence="2" id="KW-1185">Reference proteome</keyword>
<evidence type="ECO:0000313" key="2">
    <source>
        <dbReference type="Proteomes" id="UP000184335"/>
    </source>
</evidence>
<dbReference type="Proteomes" id="UP000184335">
    <property type="component" value="Unassembled WGS sequence"/>
</dbReference>
<gene>
    <name evidence="1" type="ORF">SAMN05443429_10614</name>
</gene>
<dbReference type="AlphaFoldDB" id="A0A1M6EWI3"/>
<dbReference type="Pfam" id="PF13707">
    <property type="entry name" value="RloB"/>
    <property type="match status" value="1"/>
</dbReference>
<sequence length="221" mass="26338">MRFPNCLTLTLMEMARRINHREIKKKSAIIVDGETEKWYLTALARIEQPKYFDIKPDLVSRKDIQTCFYDLKEKLQVYDKVIWIVDLDVLLAQENSAGKGGETPLKKFLRLKEEFVKKYTNDKLEILINNPCLEYWFLLHFQETAKPYKGCSQVHKELKKHFPEYEKKEDFFVRKNIYNRLKSNLATAIKSAEKIGEFNKENEEMSVAEIYKLFHFLNIEL</sequence>